<dbReference type="RefSeq" id="WP_013146792.1">
    <property type="nucleotide sequence ID" value="NC_014207.1"/>
</dbReference>
<dbReference type="InterPro" id="IPR007685">
    <property type="entry name" value="RelA_SpoT"/>
</dbReference>
<dbReference type="InterPro" id="IPR033655">
    <property type="entry name" value="TGS_RelA/SpoT"/>
</dbReference>
<dbReference type="Pfam" id="PF13291">
    <property type="entry name" value="ACT_4"/>
    <property type="match status" value="1"/>
</dbReference>
<reference evidence="6" key="1">
    <citation type="submission" date="2010-05" db="EMBL/GenBank/DDBJ databases">
        <title>Complete sequence of Methylotenera sp. 301.</title>
        <authorList>
            <person name="Lucas S."/>
            <person name="Copeland A."/>
            <person name="Lapidus A."/>
            <person name="Cheng J.-F."/>
            <person name="Bruce D."/>
            <person name="Goodwin L."/>
            <person name="Pitluck S."/>
            <person name="Clum A."/>
            <person name="Land M."/>
            <person name="Hauser L."/>
            <person name="Kyrpides N."/>
            <person name="Ivanova N."/>
            <person name="Chistoservova L."/>
            <person name="Kalyuzhnaya M."/>
            <person name="Woyke T."/>
        </authorList>
    </citation>
    <scope>NUCLEOTIDE SEQUENCE [LARGE SCALE GENOMIC DNA]</scope>
    <source>
        <strain evidence="6">301</strain>
    </source>
</reference>
<dbReference type="Gene3D" id="3.30.70.260">
    <property type="match status" value="1"/>
</dbReference>
<dbReference type="FunFam" id="3.30.460.10:FF:000001">
    <property type="entry name" value="GTP pyrophosphokinase RelA"/>
    <property type="match status" value="1"/>
</dbReference>
<dbReference type="SMART" id="SM00954">
    <property type="entry name" value="RelA_SpoT"/>
    <property type="match status" value="1"/>
</dbReference>
<dbReference type="Pfam" id="PF13328">
    <property type="entry name" value="HD_4"/>
    <property type="match status" value="1"/>
</dbReference>
<dbReference type="InterPro" id="IPR003607">
    <property type="entry name" value="HD/PDEase_dom"/>
</dbReference>
<dbReference type="CDD" id="cd04876">
    <property type="entry name" value="ACT_RelA-SpoT"/>
    <property type="match status" value="1"/>
</dbReference>
<dbReference type="AlphaFoldDB" id="D7DK90"/>
<dbReference type="GO" id="GO:0008893">
    <property type="term" value="F:guanosine-3',5'-bis(diphosphate) 3'-diphosphatase activity"/>
    <property type="evidence" value="ECO:0007669"/>
    <property type="project" value="TreeGrafter"/>
</dbReference>
<dbReference type="Pfam" id="PF19296">
    <property type="entry name" value="RelA_AH_RIS"/>
    <property type="match status" value="1"/>
</dbReference>
<evidence type="ECO:0000259" key="3">
    <source>
        <dbReference type="PROSITE" id="PS51831"/>
    </source>
</evidence>
<dbReference type="STRING" id="666681.M301_0087"/>
<organism evidence="5 6">
    <name type="scientific">Methylotenera versatilis (strain 301)</name>
    <dbReference type="NCBI Taxonomy" id="666681"/>
    <lineage>
        <taxon>Bacteria</taxon>
        <taxon>Pseudomonadati</taxon>
        <taxon>Pseudomonadota</taxon>
        <taxon>Betaproteobacteria</taxon>
        <taxon>Nitrosomonadales</taxon>
        <taxon>Methylophilaceae</taxon>
        <taxon>Methylotenera</taxon>
    </lineage>
</organism>
<dbReference type="GO" id="GO:0015949">
    <property type="term" value="P:nucleobase-containing small molecule interconversion"/>
    <property type="evidence" value="ECO:0007669"/>
    <property type="project" value="UniProtKB-ARBA"/>
</dbReference>
<dbReference type="Pfam" id="PF04607">
    <property type="entry name" value="RelA_SpoT"/>
    <property type="match status" value="1"/>
</dbReference>
<reference evidence="5 6" key="2">
    <citation type="journal article" date="2011" name="J. Bacteriol.">
        <title>Genomes of three methylotrophs from a single niche uncover genetic and metabolic divergence of Methylophilaceae.</title>
        <authorList>
            <person name="Lapidus A."/>
            <person name="Clum A."/>
            <person name="Labutti K."/>
            <person name="Kaluzhnaya M.G."/>
            <person name="Lim S."/>
            <person name="Beck D.A."/>
            <person name="Glavina Del Rio T."/>
            <person name="Nolan M."/>
            <person name="Mavromatis K."/>
            <person name="Huntemann M."/>
            <person name="Lucas S."/>
            <person name="Lidstrom M.E."/>
            <person name="Ivanova N."/>
            <person name="Chistoserdova L."/>
        </authorList>
    </citation>
    <scope>NUCLEOTIDE SEQUENCE [LARGE SCALE GENOMIC DNA]</scope>
    <source>
        <strain evidence="5 6">301</strain>
    </source>
</reference>
<dbReference type="CDD" id="cd01668">
    <property type="entry name" value="TGS_RSH"/>
    <property type="match status" value="1"/>
</dbReference>
<dbReference type="Gene3D" id="3.30.460.10">
    <property type="entry name" value="Beta Polymerase, domain 2"/>
    <property type="match status" value="1"/>
</dbReference>
<dbReference type="FunFam" id="1.10.3210.10:FF:000001">
    <property type="entry name" value="GTP pyrophosphokinase RelA"/>
    <property type="match status" value="1"/>
</dbReference>
<evidence type="ECO:0000256" key="1">
    <source>
        <dbReference type="RuleBase" id="RU003847"/>
    </source>
</evidence>
<dbReference type="Pfam" id="PF02824">
    <property type="entry name" value="TGS"/>
    <property type="match status" value="1"/>
</dbReference>
<gene>
    <name evidence="5" type="ordered locus">M301_0087</name>
</gene>
<dbReference type="OrthoDB" id="9805041at2"/>
<comment type="function">
    <text evidence="1">In eubacteria ppGpp (guanosine 3'-diphosphate 5'-diphosphate) is a mediator of the stringent response that coordinates a variety of cellular activities in response to changes in nutritional abundance.</text>
</comment>
<evidence type="ECO:0000259" key="4">
    <source>
        <dbReference type="PROSITE" id="PS51880"/>
    </source>
</evidence>
<keyword evidence="5" id="KW-0808">Transferase</keyword>
<feature type="domain" description="ACT" evidence="2">
    <location>
        <begin position="677"/>
        <end position="752"/>
    </location>
</feature>
<feature type="domain" description="TGS" evidence="4">
    <location>
        <begin position="413"/>
        <end position="474"/>
    </location>
</feature>
<name>D7DK90_METV0</name>
<dbReference type="GO" id="GO:0015969">
    <property type="term" value="P:guanosine tetraphosphate metabolic process"/>
    <property type="evidence" value="ECO:0007669"/>
    <property type="project" value="InterPro"/>
</dbReference>
<dbReference type="InterPro" id="IPR004095">
    <property type="entry name" value="TGS"/>
</dbReference>
<dbReference type="HOGENOM" id="CLU_012300_3_0_4"/>
<dbReference type="FunFam" id="3.10.20.30:FF:000002">
    <property type="entry name" value="GTP pyrophosphokinase (RelA/SpoT)"/>
    <property type="match status" value="1"/>
</dbReference>
<protein>
    <submittedName>
        <fullName evidence="5">(P)ppGpp synthetase I, SpoT/RelA</fullName>
        <ecNumber evidence="5">2.7.6.5</ecNumber>
    </submittedName>
</protein>
<dbReference type="InterPro" id="IPR002912">
    <property type="entry name" value="ACT_dom"/>
</dbReference>
<comment type="similarity">
    <text evidence="1">Belongs to the relA/spoT family.</text>
</comment>
<dbReference type="InterPro" id="IPR006674">
    <property type="entry name" value="HD_domain"/>
</dbReference>
<dbReference type="SUPFAM" id="SSF55021">
    <property type="entry name" value="ACT-like"/>
    <property type="match status" value="1"/>
</dbReference>
<dbReference type="SMART" id="SM00471">
    <property type="entry name" value="HDc"/>
    <property type="match status" value="1"/>
</dbReference>
<dbReference type="PANTHER" id="PTHR21262:SF36">
    <property type="entry name" value="BIFUNCTIONAL (P)PPGPP SYNTHASE_HYDROLASE SPOT"/>
    <property type="match status" value="1"/>
</dbReference>
<feature type="domain" description="HD" evidence="3">
    <location>
        <begin position="72"/>
        <end position="171"/>
    </location>
</feature>
<accession>D7DK90</accession>
<sequence>MPKTATHQNAELFKPSSALASAPLLPADSEDSALSLRLKEYLKPQDIAQVWEAYRYAYQAHEGVVRKTGEPYITHPVSVACILADLHLDVPTLLAALLHDVVEDTDVSTHDIKEKFGLQVAELVDGVTKLDKIEFQSASVAQAENFRKMLLAMSQDVRVILVKLADRLHNMQTLEAMRPEKQKLIAKETLEIYAPIANRLGLNDIYQSLEDLSFQYLYPMRFRAISKAILAARGNRKEVVSKILESIKQQLITLNIDAEVSGREKHLYSIYKKMSGKTTAFSQIYDIYGFRVVVKDLSSCYLALGALHALYKPIPSKFKDYIAIPKANGYQSLHTTLFGPFGTPIEVQIRSTEMHNIADAGVAAHWLYKASDAQLTALQQQTHQWLQRLLEIQSESVDSLDFLEHLKIDLFPDEVYVFTPKGKIFALPKGATAVDFAYAVHSGIGNSCVAVRINQELAPLRTELHNGDHVEIITGSLAKPNPAWLNYVVTGRARAHIRHFLKSQQSTESAHLGERMLNQALRALHVEPSQITDDHWQKLIRDYGLKKKSQILTEIGLGKRQNVMVAHQLLAMLEVQEVPEEGAIGKFLGGKFFDKIFGKTVKPLDTITIRGSEGMAVQFAQCCRPIPGDPILGFINKDKGLVVHTHDCPAIRKFRLDPDKWLDVEWEPESQRLYKTNLNLTVANQPGMLAKIASGIADAGSNIDNVSVEEEDGSAYANLYFTVQVKDRIHLAELMRSLRKIPDVVRINRTKGNPAGNGAKKSSQ</sequence>
<dbReference type="NCBIfam" id="TIGR00691">
    <property type="entry name" value="spoT_relA"/>
    <property type="match status" value="1"/>
</dbReference>
<dbReference type="Proteomes" id="UP000000383">
    <property type="component" value="Chromosome"/>
</dbReference>
<dbReference type="InterPro" id="IPR045600">
    <property type="entry name" value="RelA/SpoT_AH_RIS"/>
</dbReference>
<dbReference type="CDD" id="cd05399">
    <property type="entry name" value="NT_Rel-Spo_like"/>
    <property type="match status" value="1"/>
</dbReference>
<dbReference type="CDD" id="cd00077">
    <property type="entry name" value="HDc"/>
    <property type="match status" value="1"/>
</dbReference>
<dbReference type="InterPro" id="IPR043519">
    <property type="entry name" value="NT_sf"/>
</dbReference>
<dbReference type="GO" id="GO:0005886">
    <property type="term" value="C:plasma membrane"/>
    <property type="evidence" value="ECO:0007669"/>
    <property type="project" value="TreeGrafter"/>
</dbReference>
<dbReference type="EC" id="2.7.6.5" evidence="5"/>
<dbReference type="EMBL" id="CP002056">
    <property type="protein sequence ID" value="ADI28475.1"/>
    <property type="molecule type" value="Genomic_DNA"/>
</dbReference>
<evidence type="ECO:0000259" key="2">
    <source>
        <dbReference type="PROSITE" id="PS51671"/>
    </source>
</evidence>
<dbReference type="GO" id="GO:0042594">
    <property type="term" value="P:response to starvation"/>
    <property type="evidence" value="ECO:0007669"/>
    <property type="project" value="TreeGrafter"/>
</dbReference>
<dbReference type="SUPFAM" id="SSF81271">
    <property type="entry name" value="TGS-like"/>
    <property type="match status" value="1"/>
</dbReference>
<dbReference type="SUPFAM" id="SSF81301">
    <property type="entry name" value="Nucleotidyltransferase"/>
    <property type="match status" value="1"/>
</dbReference>
<dbReference type="KEGG" id="meh:M301_0087"/>
<dbReference type="PROSITE" id="PS51880">
    <property type="entry name" value="TGS"/>
    <property type="match status" value="1"/>
</dbReference>
<evidence type="ECO:0000313" key="6">
    <source>
        <dbReference type="Proteomes" id="UP000000383"/>
    </source>
</evidence>
<dbReference type="InterPro" id="IPR012675">
    <property type="entry name" value="Beta-grasp_dom_sf"/>
</dbReference>
<dbReference type="Gene3D" id="3.10.20.30">
    <property type="match status" value="1"/>
</dbReference>
<dbReference type="GO" id="GO:0008728">
    <property type="term" value="F:GTP diphosphokinase activity"/>
    <property type="evidence" value="ECO:0007669"/>
    <property type="project" value="UniProtKB-EC"/>
</dbReference>
<dbReference type="InterPro" id="IPR012676">
    <property type="entry name" value="TGS-like"/>
</dbReference>
<dbReference type="SUPFAM" id="SSF109604">
    <property type="entry name" value="HD-domain/PDEase-like"/>
    <property type="match status" value="1"/>
</dbReference>
<dbReference type="eggNOG" id="COG0317">
    <property type="taxonomic scope" value="Bacteria"/>
</dbReference>
<evidence type="ECO:0000313" key="5">
    <source>
        <dbReference type="EMBL" id="ADI28475.1"/>
    </source>
</evidence>
<dbReference type="InterPro" id="IPR045865">
    <property type="entry name" value="ACT-like_dom_sf"/>
</dbReference>
<dbReference type="PANTHER" id="PTHR21262">
    <property type="entry name" value="GUANOSINE-3',5'-BIS DIPHOSPHATE 3'-PYROPHOSPHOHYDROLASE"/>
    <property type="match status" value="1"/>
</dbReference>
<dbReference type="PROSITE" id="PS51671">
    <property type="entry name" value="ACT"/>
    <property type="match status" value="1"/>
</dbReference>
<dbReference type="InterPro" id="IPR004811">
    <property type="entry name" value="RelA/Spo_fam"/>
</dbReference>
<dbReference type="Gene3D" id="1.10.3210.10">
    <property type="entry name" value="Hypothetical protein af1432"/>
    <property type="match status" value="1"/>
</dbReference>
<dbReference type="PROSITE" id="PS51831">
    <property type="entry name" value="HD"/>
    <property type="match status" value="1"/>
</dbReference>
<proteinExistence type="inferred from homology"/>
<keyword evidence="6" id="KW-1185">Reference proteome</keyword>